<feature type="transmembrane region" description="Helical" evidence="1">
    <location>
        <begin position="117"/>
        <end position="145"/>
    </location>
</feature>
<keyword evidence="1" id="KW-0472">Membrane</keyword>
<evidence type="ECO:0000313" key="3">
    <source>
        <dbReference type="Proteomes" id="UP000191661"/>
    </source>
</evidence>
<keyword evidence="1" id="KW-1133">Transmembrane helix</keyword>
<dbReference type="RefSeq" id="WP_080460415.1">
    <property type="nucleotide sequence ID" value="NZ_JXMW01000010.1"/>
</dbReference>
<dbReference type="AlphaFoldDB" id="A0A1V6N2I5"/>
<dbReference type="EMBL" id="JXMW01000010">
    <property type="protein sequence ID" value="OQD58716.1"/>
    <property type="molecule type" value="Genomic_DNA"/>
</dbReference>
<dbReference type="Proteomes" id="UP000191661">
    <property type="component" value="Unassembled WGS sequence"/>
</dbReference>
<keyword evidence="1" id="KW-0812">Transmembrane</keyword>
<evidence type="ECO:0000313" key="2">
    <source>
        <dbReference type="EMBL" id="OQD58716.1"/>
    </source>
</evidence>
<gene>
    <name evidence="2" type="ORF">MBBAR_10c00570</name>
</gene>
<organism evidence="2 3">
    <name type="scientific">Methanobrevibacter arboriphilus JCM 13429 = DSM 1125</name>
    <dbReference type="NCBI Taxonomy" id="1300164"/>
    <lineage>
        <taxon>Archaea</taxon>
        <taxon>Methanobacteriati</taxon>
        <taxon>Methanobacteriota</taxon>
        <taxon>Methanomada group</taxon>
        <taxon>Methanobacteria</taxon>
        <taxon>Methanobacteriales</taxon>
        <taxon>Methanobacteriaceae</taxon>
        <taxon>Methanobrevibacter</taxon>
    </lineage>
</organism>
<sequence>MVGRDDDYQDSAIISENNPIVNFLQTQINELKEKVNYFDDYCKKKEYNNGKRQAKIDQIIEDMDDLDRNQKEALKTLLADSECRDDTLQCKIDYHDKEINNIKVSIAEMPNKITKQIAILLSIFGGAMTVLLYLNDIIIFLISIAH</sequence>
<keyword evidence="3" id="KW-1185">Reference proteome</keyword>
<name>A0A1V6N2I5_METAZ</name>
<comment type="caution">
    <text evidence="2">The sequence shown here is derived from an EMBL/GenBank/DDBJ whole genome shotgun (WGS) entry which is preliminary data.</text>
</comment>
<proteinExistence type="predicted"/>
<protein>
    <submittedName>
        <fullName evidence="2">Uncharacterized protein</fullName>
    </submittedName>
</protein>
<reference evidence="2 3" key="1">
    <citation type="submission" date="2014-12" db="EMBL/GenBank/DDBJ databases">
        <title>Genome sequence of Methanobrevibacter arboriphilicus DH1, DSM1125.</title>
        <authorList>
            <person name="Poehlein A."/>
            <person name="Thauer R.K."/>
            <person name="Seedorf H."/>
            <person name="Daniel R."/>
        </authorList>
    </citation>
    <scope>NUCLEOTIDE SEQUENCE [LARGE SCALE GENOMIC DNA]</scope>
    <source>
        <strain evidence="2 3">DH1</strain>
    </source>
</reference>
<evidence type="ECO:0000256" key="1">
    <source>
        <dbReference type="SAM" id="Phobius"/>
    </source>
</evidence>
<accession>A0A1V6N2I5</accession>